<reference evidence="3" key="2">
    <citation type="submission" date="2015-01" db="EMBL/GenBank/DDBJ databases">
        <title>Evolutionary Origins and Diversification of the Mycorrhizal Mutualists.</title>
        <authorList>
            <consortium name="DOE Joint Genome Institute"/>
            <consortium name="Mycorrhizal Genomics Consortium"/>
            <person name="Kohler A."/>
            <person name="Kuo A."/>
            <person name="Nagy L.G."/>
            <person name="Floudas D."/>
            <person name="Copeland A."/>
            <person name="Barry K.W."/>
            <person name="Cichocki N."/>
            <person name="Veneault-Fourrey C."/>
            <person name="LaButti K."/>
            <person name="Lindquist E.A."/>
            <person name="Lipzen A."/>
            <person name="Lundell T."/>
            <person name="Morin E."/>
            <person name="Murat C."/>
            <person name="Riley R."/>
            <person name="Ohm R."/>
            <person name="Sun H."/>
            <person name="Tunlid A."/>
            <person name="Henrissat B."/>
            <person name="Grigoriev I.V."/>
            <person name="Hibbett D.S."/>
            <person name="Martin F."/>
        </authorList>
    </citation>
    <scope>NUCLEOTIDE SEQUENCE [LARGE SCALE GENOMIC DNA]</scope>
    <source>
        <strain evidence="3">LaAM-08-1</strain>
    </source>
</reference>
<gene>
    <name evidence="2" type="ORF">K443DRAFT_687176</name>
</gene>
<protein>
    <submittedName>
        <fullName evidence="2">Uncharacterized protein</fullName>
    </submittedName>
</protein>
<organism evidence="2 3">
    <name type="scientific">Laccaria amethystina LaAM-08-1</name>
    <dbReference type="NCBI Taxonomy" id="1095629"/>
    <lineage>
        <taxon>Eukaryota</taxon>
        <taxon>Fungi</taxon>
        <taxon>Dikarya</taxon>
        <taxon>Basidiomycota</taxon>
        <taxon>Agaricomycotina</taxon>
        <taxon>Agaricomycetes</taxon>
        <taxon>Agaricomycetidae</taxon>
        <taxon>Agaricales</taxon>
        <taxon>Agaricineae</taxon>
        <taxon>Hydnangiaceae</taxon>
        <taxon>Laccaria</taxon>
    </lineage>
</organism>
<reference evidence="2 3" key="1">
    <citation type="submission" date="2014-04" db="EMBL/GenBank/DDBJ databases">
        <authorList>
            <consortium name="DOE Joint Genome Institute"/>
            <person name="Kuo A."/>
            <person name="Kohler A."/>
            <person name="Nagy L.G."/>
            <person name="Floudas D."/>
            <person name="Copeland A."/>
            <person name="Barry K.W."/>
            <person name="Cichocki N."/>
            <person name="Veneault-Fourrey C."/>
            <person name="LaButti K."/>
            <person name="Lindquist E.A."/>
            <person name="Lipzen A."/>
            <person name="Lundell T."/>
            <person name="Morin E."/>
            <person name="Murat C."/>
            <person name="Sun H."/>
            <person name="Tunlid A."/>
            <person name="Henrissat B."/>
            <person name="Grigoriev I.V."/>
            <person name="Hibbett D.S."/>
            <person name="Martin F."/>
            <person name="Nordberg H.P."/>
            <person name="Cantor M.N."/>
            <person name="Hua S.X."/>
        </authorList>
    </citation>
    <scope>NUCLEOTIDE SEQUENCE [LARGE SCALE GENOMIC DNA]</scope>
    <source>
        <strain evidence="2 3">LaAM-08-1</strain>
    </source>
</reference>
<name>A0A0C9WQ07_9AGAR</name>
<feature type="compositionally biased region" description="Polar residues" evidence="1">
    <location>
        <begin position="9"/>
        <end position="21"/>
    </location>
</feature>
<dbReference type="HOGENOM" id="CLU_145551_0_0_1"/>
<evidence type="ECO:0000256" key="1">
    <source>
        <dbReference type="SAM" id="MobiDB-lite"/>
    </source>
</evidence>
<proteinExistence type="predicted"/>
<dbReference type="EMBL" id="KN839463">
    <property type="protein sequence ID" value="KIJ89738.1"/>
    <property type="molecule type" value="Genomic_DNA"/>
</dbReference>
<dbReference type="OrthoDB" id="3227112at2759"/>
<sequence>MLHEASAPNPFNAQSQTSYPSCPSLKNPPRHSVVGGYVINNATCVAWGSRIIMRPLDPKIRNDSIAAFCVIMRKVEAKPYHACFTMFGPESYKQYMVVTQSAPFRGWKGMDPELIPRFEEGNREAVARELLEAEGVTQYEFRTELY</sequence>
<feature type="region of interest" description="Disordered" evidence="1">
    <location>
        <begin position="1"/>
        <end position="24"/>
    </location>
</feature>
<evidence type="ECO:0000313" key="3">
    <source>
        <dbReference type="Proteomes" id="UP000054477"/>
    </source>
</evidence>
<evidence type="ECO:0000313" key="2">
    <source>
        <dbReference type="EMBL" id="KIJ89738.1"/>
    </source>
</evidence>
<dbReference type="Proteomes" id="UP000054477">
    <property type="component" value="Unassembled WGS sequence"/>
</dbReference>
<keyword evidence="3" id="KW-1185">Reference proteome</keyword>
<accession>A0A0C9WQ07</accession>
<dbReference type="AlphaFoldDB" id="A0A0C9WQ07"/>